<dbReference type="InterPro" id="IPR029058">
    <property type="entry name" value="AB_hydrolase_fold"/>
</dbReference>
<keyword evidence="7" id="KW-0732">Signal</keyword>
<dbReference type="SUPFAM" id="SSF69304">
    <property type="entry name" value="Tricorn protease N-terminal domain"/>
    <property type="match status" value="1"/>
</dbReference>
<keyword evidence="2" id="KW-0645">Protease</keyword>
<evidence type="ECO:0000313" key="9">
    <source>
        <dbReference type="EMBL" id="MCL6730260.1"/>
    </source>
</evidence>
<accession>A0ABT0S313</accession>
<feature type="chain" id="PRO_5047018036" description="Acyl-peptide hydrolase" evidence="7">
    <location>
        <begin position="20"/>
        <end position="656"/>
    </location>
</feature>
<keyword evidence="1" id="KW-0378">Hydrolase</keyword>
<reference evidence="9" key="1">
    <citation type="submission" date="2022-05" db="EMBL/GenBank/DDBJ databases">
        <authorList>
            <person name="Jo J.-H."/>
            <person name="Im W.-T."/>
        </authorList>
    </citation>
    <scope>NUCLEOTIDE SEQUENCE</scope>
    <source>
        <strain evidence="9">SE220</strain>
    </source>
</reference>
<evidence type="ECO:0000256" key="1">
    <source>
        <dbReference type="ARBA" id="ARBA00022801"/>
    </source>
</evidence>
<name>A0ABT0S313_9SPHN</name>
<dbReference type="Gene3D" id="2.120.10.30">
    <property type="entry name" value="TolB, C-terminal domain"/>
    <property type="match status" value="1"/>
</dbReference>
<evidence type="ECO:0000313" key="10">
    <source>
        <dbReference type="Proteomes" id="UP001165342"/>
    </source>
</evidence>
<proteinExistence type="predicted"/>
<dbReference type="InterPro" id="IPR001375">
    <property type="entry name" value="Peptidase_S9_cat"/>
</dbReference>
<evidence type="ECO:0000259" key="8">
    <source>
        <dbReference type="Pfam" id="PF00326"/>
    </source>
</evidence>
<dbReference type="Gene3D" id="3.40.50.1820">
    <property type="entry name" value="alpha/beta hydrolase"/>
    <property type="match status" value="1"/>
</dbReference>
<dbReference type="PROSITE" id="PS00708">
    <property type="entry name" value="PRO_ENDOPEP_SER"/>
    <property type="match status" value="1"/>
</dbReference>
<dbReference type="RefSeq" id="WP_249831758.1">
    <property type="nucleotide sequence ID" value="NZ_JAMGBE010000003.1"/>
</dbReference>
<dbReference type="Pfam" id="PF07676">
    <property type="entry name" value="PD40"/>
    <property type="match status" value="2"/>
</dbReference>
<dbReference type="PANTHER" id="PTHR42776:SF27">
    <property type="entry name" value="DIPEPTIDYL PEPTIDASE FAMILY MEMBER 6"/>
    <property type="match status" value="1"/>
</dbReference>
<dbReference type="EMBL" id="JAMGBE010000003">
    <property type="protein sequence ID" value="MCL6730260.1"/>
    <property type="molecule type" value="Genomic_DNA"/>
</dbReference>
<dbReference type="InterPro" id="IPR002471">
    <property type="entry name" value="Pept_S9_AS"/>
</dbReference>
<sequence>MKKLAMATALLLTTSAVEAQIVTPNRPVTDPRSLISPINPNARPVPLDDLAVSRGIRDAVFSADGRRIFISTNLTGRFNIWRIDASGSWPVQLTQSDDVQEGLAVSPDGATLYFMQDKGGDEIHDLLAVPTSGGEPRNLTKTDNIDEQSPVVSPNGRSIAFVSKREEDPYSDIALLDVASGAVRQLTHESEEGVRWGVVAWNEAGRSLIAIRESAKTMDSSVWKIDVASGRAVAVAQKQGVQFSAAGASADGRIVAASTNEGSGQTRAALLDATTGKWRWLKRTPWEQTATDVTPDGTTMIVRTNEDGRSSLSAVDMASGAERPLPLPPGRNGTIGAKAFSPDSRHMLATHAGADTPTELYVVDLQTDAEPRKITHLAMASVDATSLPKSEVVTFRSFDGTLVSAIVTMPANLKRDGNNPAVVLPHGGPTGQAQDGFNRNAAALASRGYVTIAPNFRGSTGYGSAFQNANRMDLGGGDLKDVVAAKRFLVDSGYVDPNRVGITGESYGGFMALMAIGRTPEEFAAAVQSYGINDWFALWKGSEPFLQQYQKGLLGDPVNNADVYKASSPLTYLNRAKAPLLSLQGANDPRVPRNQAEIVASRLQSQGNVVETIFYPDEGHGFTKREHQTDALKRTIEWFDRYLKPIKNSASPVIAR</sequence>
<keyword evidence="3" id="KW-0007">Acetylation</keyword>
<dbReference type="InterPro" id="IPR011042">
    <property type="entry name" value="6-blade_b-propeller_TolB-like"/>
</dbReference>
<comment type="caution">
    <text evidence="9">The sequence shown here is derived from an EMBL/GenBank/DDBJ whole genome shotgun (WGS) entry which is preliminary data.</text>
</comment>
<feature type="domain" description="Peptidase S9 prolyl oligopeptidase catalytic" evidence="8">
    <location>
        <begin position="437"/>
        <end position="644"/>
    </location>
</feature>
<evidence type="ECO:0000256" key="5">
    <source>
        <dbReference type="ARBA" id="ARBA00032596"/>
    </source>
</evidence>
<protein>
    <recommendedName>
        <fullName evidence="5">Acyl-peptide hydrolase</fullName>
    </recommendedName>
    <alternativeName>
        <fullName evidence="4">Acylaminoacyl-peptidase</fullName>
    </alternativeName>
</protein>
<evidence type="ECO:0000256" key="2">
    <source>
        <dbReference type="ARBA" id="ARBA00022825"/>
    </source>
</evidence>
<organism evidence="9 10">
    <name type="scientific">Sphingomonas hankyongi</name>
    <dbReference type="NCBI Taxonomy" id="2908209"/>
    <lineage>
        <taxon>Bacteria</taxon>
        <taxon>Pseudomonadati</taxon>
        <taxon>Pseudomonadota</taxon>
        <taxon>Alphaproteobacteria</taxon>
        <taxon>Sphingomonadales</taxon>
        <taxon>Sphingomonadaceae</taxon>
        <taxon>Sphingomonas</taxon>
    </lineage>
</organism>
<keyword evidence="10" id="KW-1185">Reference proteome</keyword>
<dbReference type="PANTHER" id="PTHR42776">
    <property type="entry name" value="SERINE PEPTIDASE S9 FAMILY MEMBER"/>
    <property type="match status" value="1"/>
</dbReference>
<dbReference type="InterPro" id="IPR011659">
    <property type="entry name" value="WD40"/>
</dbReference>
<keyword evidence="2" id="KW-0720">Serine protease</keyword>
<evidence type="ECO:0000256" key="3">
    <source>
        <dbReference type="ARBA" id="ARBA00022990"/>
    </source>
</evidence>
<evidence type="ECO:0000256" key="4">
    <source>
        <dbReference type="ARBA" id="ARBA00032284"/>
    </source>
</evidence>
<dbReference type="SUPFAM" id="SSF53474">
    <property type="entry name" value="alpha/beta-Hydrolases"/>
    <property type="match status" value="1"/>
</dbReference>
<dbReference type="Gene3D" id="2.120.10.60">
    <property type="entry name" value="Tricorn protease N-terminal domain"/>
    <property type="match status" value="1"/>
</dbReference>
<dbReference type="Proteomes" id="UP001165342">
    <property type="component" value="Unassembled WGS sequence"/>
</dbReference>
<dbReference type="Pfam" id="PF00326">
    <property type="entry name" value="Peptidase_S9"/>
    <property type="match status" value="1"/>
</dbReference>
<evidence type="ECO:0000256" key="7">
    <source>
        <dbReference type="SAM" id="SignalP"/>
    </source>
</evidence>
<feature type="signal peptide" evidence="7">
    <location>
        <begin position="1"/>
        <end position="19"/>
    </location>
</feature>
<gene>
    <name evidence="9" type="ORF">LZ538_09365</name>
</gene>
<comment type="function">
    <text evidence="6">This enzyme catalyzes the hydrolysis of the N-terminal peptide bond of an N-acetylated peptide to generate an N-acetylated amino acid and a peptide with a free N-terminus. It preferentially cleaves off Ac-Ala, Ac-Met and Ac-Ser. Also, involved in the degradation of oxidized and glycated proteins.</text>
</comment>
<evidence type="ECO:0000256" key="6">
    <source>
        <dbReference type="ARBA" id="ARBA00045885"/>
    </source>
</evidence>